<accession>B5CVZ0</accession>
<name>B5CVZ0_PHOPM</name>
<dbReference type="GeneID" id="43183425"/>
<dbReference type="EMBL" id="ABQC02000012">
    <property type="protein sequence ID" value="EDY96437.1"/>
    <property type="molecule type" value="Genomic_DNA"/>
</dbReference>
<reference evidence="1 2" key="1">
    <citation type="submission" date="2008-08" db="EMBL/GenBank/DDBJ databases">
        <title>Draft genome sequence of Bacteroides plebeius (DSM 17135).</title>
        <authorList>
            <person name="Sudarsanam P."/>
            <person name="Ley R."/>
            <person name="Guruge J."/>
            <person name="Turnbaugh P.J."/>
            <person name="Mahowald M."/>
            <person name="Liep D."/>
            <person name="Gordon J."/>
        </authorList>
    </citation>
    <scope>NUCLEOTIDE SEQUENCE [LARGE SCALE GENOMIC DNA]</scope>
    <source>
        <strain evidence="2">DSM 17135 / JCM 12973 / M2</strain>
    </source>
</reference>
<reference evidence="1 2" key="2">
    <citation type="submission" date="2008-08" db="EMBL/GenBank/DDBJ databases">
        <authorList>
            <person name="Fulton L."/>
            <person name="Clifton S."/>
            <person name="Fulton B."/>
            <person name="Xu J."/>
            <person name="Minx P."/>
            <person name="Pepin K.H."/>
            <person name="Johnson M."/>
            <person name="Thiruvilangam P."/>
            <person name="Bhonagiri V."/>
            <person name="Nash W.E."/>
            <person name="Mardis E.R."/>
            <person name="Wilson R.K."/>
        </authorList>
    </citation>
    <scope>NUCLEOTIDE SEQUENCE [LARGE SCALE GENOMIC DNA]</scope>
    <source>
        <strain evidence="2">DSM 17135 / JCM 12973 / M2</strain>
    </source>
</reference>
<proteinExistence type="predicted"/>
<dbReference type="OrthoDB" id="1275259at2"/>
<dbReference type="RefSeq" id="WP_007558422.1">
    <property type="nucleotide sequence ID" value="NZ_DS990119.1"/>
</dbReference>
<organism evidence="1 2">
    <name type="scientific">Phocaeicola plebeius (strain DSM 17135 / JCM 12973 / CCUG 54634 / M2)</name>
    <name type="common">Bacteroides plebeius</name>
    <dbReference type="NCBI Taxonomy" id="484018"/>
    <lineage>
        <taxon>Bacteria</taxon>
        <taxon>Pseudomonadati</taxon>
        <taxon>Bacteroidota</taxon>
        <taxon>Bacteroidia</taxon>
        <taxon>Bacteroidales</taxon>
        <taxon>Bacteroidaceae</taxon>
        <taxon>Phocaeicola</taxon>
    </lineage>
</organism>
<dbReference type="AlphaFoldDB" id="B5CVZ0"/>
<dbReference type="Proteomes" id="UP000003452">
    <property type="component" value="Unassembled WGS sequence"/>
</dbReference>
<sequence length="581" mass="68970">MKIEPNIYITYEMVFSDEPLPISDYLKELDKNWLIRFALFIIYSGGKFKTLNNYVTTFFCKQNHDFVKSVLDIMSNHYAKTLNDPTNIIPRTYFILSESTGLELLKQIFSISNFTNVLPQTTQEQYLFKAILLINSNISKTNVLEEFDDNKNFTNLYYAKSLVCNFINNHERLNLKSEFISVLQVIKGYYFFKFCEKSKLQPHLTQFLKNNGFQSWTQYLYNVIQLILYPLQNENDKFPVIKLNERLEGYNYLHTHSFSADYVIPTNENCDYTFFKTYPLIEIDKQTFLPINAIFCINHLYRSVYFEFNKINASFDNPVKIKGFPTYITTEFSEKYLFYKFVKNTLYKQRGIKLTGDDCKKLFPKKDKEPDFYHRDGNNIFLFENKDIKINKNVINSKDYNKIGDELNKKLIKQVGVDQLVEHIRAIDARNFIWDMKLPKHPRIYPILVLDDSLLCVPGLNYILNDALQSKLKECNVKAKIYPLVVIELDTLISYATYFKTGKIHLKKLIEDYYSYLQRCRKKVAPEEILYEVYHKFFPFYTFVSQEIINKPFDDSLFNQICNELQSKEKKHLTICKIAYR</sequence>
<dbReference type="eggNOG" id="ENOG50332ES">
    <property type="taxonomic scope" value="Bacteria"/>
</dbReference>
<gene>
    <name evidence="1" type="ORF">BACPLE_00880</name>
</gene>
<evidence type="ECO:0000313" key="1">
    <source>
        <dbReference type="EMBL" id="EDY96437.1"/>
    </source>
</evidence>
<evidence type="ECO:0000313" key="2">
    <source>
        <dbReference type="Proteomes" id="UP000003452"/>
    </source>
</evidence>
<comment type="caution">
    <text evidence="1">The sequence shown here is derived from an EMBL/GenBank/DDBJ whole genome shotgun (WGS) entry which is preliminary data.</text>
</comment>
<dbReference type="HOGENOM" id="CLU_453918_0_0_10"/>
<protein>
    <submittedName>
        <fullName evidence="1">Uncharacterized protein</fullName>
    </submittedName>
</protein>